<reference evidence="9 10" key="1">
    <citation type="submission" date="2018-12" db="EMBL/GenBank/DDBJ databases">
        <authorList>
            <consortium name="Pathogen Informatics"/>
        </authorList>
    </citation>
    <scope>NUCLEOTIDE SEQUENCE [LARGE SCALE GENOMIC DNA]</scope>
    <source>
        <strain evidence="9 10">NCTC9428</strain>
    </source>
</reference>
<protein>
    <submittedName>
        <fullName evidence="9">Glutamyl aminopeptidase, M42 family</fullName>
        <ecNumber evidence="9">3.4.11.-</ecNumber>
    </submittedName>
</protein>
<dbReference type="GO" id="GO:0004177">
    <property type="term" value="F:aminopeptidase activity"/>
    <property type="evidence" value="ECO:0007669"/>
    <property type="project" value="UniProtKB-UniRule"/>
</dbReference>
<evidence type="ECO:0000256" key="5">
    <source>
        <dbReference type="ARBA" id="ARBA00022801"/>
    </source>
</evidence>
<dbReference type="AlphaFoldDB" id="A0A448DXJ8"/>
<evidence type="ECO:0000256" key="3">
    <source>
        <dbReference type="ARBA" id="ARBA00022670"/>
    </source>
</evidence>
<evidence type="ECO:0000313" key="10">
    <source>
        <dbReference type="Proteomes" id="UP000281909"/>
    </source>
</evidence>
<keyword evidence="4 8" id="KW-0479">Metal-binding</keyword>
<evidence type="ECO:0000256" key="7">
    <source>
        <dbReference type="PIRSR" id="PIRSR001123-1"/>
    </source>
</evidence>
<dbReference type="GO" id="GO:0046872">
    <property type="term" value="F:metal ion binding"/>
    <property type="evidence" value="ECO:0007669"/>
    <property type="project" value="UniProtKB-UniRule"/>
</dbReference>
<dbReference type="OrthoDB" id="9772053at2"/>
<gene>
    <name evidence="9" type="primary">ysdC</name>
    <name evidence="9" type="ORF">NCTC9428_03175</name>
</gene>
<sequence length="372" mass="39793">MSHSQAQPPRAVDQAQETDTVELLSRLLMARGPGGQEDEVRAICLEQLQQHCDECWTDPAGNVIGLLKGHEADPQARHAVRIMGHMDEIAMVVKRVEADGTLRVVALGGANPVNFGVCPVDILGDRETLPGVLSFGSMHATTGSPQGQDVLSGAVHWEDVHVITRLDTQTLQRLGVRPGTRVVLSQHWRAPFRVGDAIAAHFLDDRAPVVAMLQAVAQLRERRSQLRYDAYFVFTTLEEESNAGAMYAASHLPGDITIAVEVGPVMSEYATRLSVDPIIDSGDQKGYYSRGVVAALADAARRGGYDPQFALLVDFASDASAVMSAGISAQAGCVAIPTENTHGFELVVDGAIEACAATLVEYLTAAQAMGEE</sequence>
<feature type="binding site" evidence="8">
    <location>
        <position position="204"/>
    </location>
    <ligand>
        <name>Zn(2+)</name>
        <dbReference type="ChEBI" id="CHEBI:29105"/>
        <label>2</label>
    </ligand>
</feature>
<organism evidence="9 10">
    <name type="scientific">Pseudomonas fluorescens</name>
    <dbReference type="NCBI Taxonomy" id="294"/>
    <lineage>
        <taxon>Bacteria</taxon>
        <taxon>Pseudomonadati</taxon>
        <taxon>Pseudomonadota</taxon>
        <taxon>Gammaproteobacteria</taxon>
        <taxon>Pseudomonadales</taxon>
        <taxon>Pseudomonadaceae</taxon>
        <taxon>Pseudomonas</taxon>
    </lineage>
</organism>
<dbReference type="PIRSF" id="PIRSF001123">
    <property type="entry name" value="PepA_GA"/>
    <property type="match status" value="1"/>
</dbReference>
<dbReference type="InterPro" id="IPR023367">
    <property type="entry name" value="Peptidase_M42_dom2"/>
</dbReference>
<proteinExistence type="inferred from homology"/>
<dbReference type="SUPFAM" id="SSF53187">
    <property type="entry name" value="Zn-dependent exopeptidases"/>
    <property type="match status" value="1"/>
</dbReference>
<evidence type="ECO:0000313" key="9">
    <source>
        <dbReference type="EMBL" id="VEF11554.1"/>
    </source>
</evidence>
<dbReference type="EC" id="3.4.11.-" evidence="9"/>
<dbReference type="InterPro" id="IPR008007">
    <property type="entry name" value="Peptidase_M42"/>
</dbReference>
<dbReference type="Proteomes" id="UP000281909">
    <property type="component" value="Chromosome"/>
</dbReference>
<feature type="binding site" evidence="8">
    <location>
        <position position="85"/>
    </location>
    <ligand>
        <name>Zn(2+)</name>
        <dbReference type="ChEBI" id="CHEBI:29105"/>
        <label>1</label>
    </ligand>
</feature>
<dbReference type="PANTHER" id="PTHR32481">
    <property type="entry name" value="AMINOPEPTIDASE"/>
    <property type="match status" value="1"/>
</dbReference>
<dbReference type="SUPFAM" id="SSF101821">
    <property type="entry name" value="Aminopeptidase/glucanase lid domain"/>
    <property type="match status" value="1"/>
</dbReference>
<evidence type="ECO:0000256" key="8">
    <source>
        <dbReference type="PIRSR" id="PIRSR001123-2"/>
    </source>
</evidence>
<keyword evidence="3" id="KW-0645">Protease</keyword>
<feature type="binding site" evidence="8">
    <location>
        <position position="204"/>
    </location>
    <ligand>
        <name>Zn(2+)</name>
        <dbReference type="ChEBI" id="CHEBI:29105"/>
        <label>1</label>
    </ligand>
</feature>
<keyword evidence="5 9" id="KW-0378">Hydrolase</keyword>
<evidence type="ECO:0000256" key="1">
    <source>
        <dbReference type="ARBA" id="ARBA00006272"/>
    </source>
</evidence>
<feature type="binding site" evidence="8">
    <location>
        <position position="342"/>
    </location>
    <ligand>
        <name>Zn(2+)</name>
        <dbReference type="ChEBI" id="CHEBI:29105"/>
        <label>2</label>
    </ligand>
</feature>
<dbReference type="EMBL" id="LR134318">
    <property type="protein sequence ID" value="VEF11554.1"/>
    <property type="molecule type" value="Genomic_DNA"/>
</dbReference>
<comment type="similarity">
    <text evidence="1 6">Belongs to the peptidase M42 family.</text>
</comment>
<evidence type="ECO:0000256" key="4">
    <source>
        <dbReference type="ARBA" id="ARBA00022723"/>
    </source>
</evidence>
<comment type="cofactor">
    <cofactor evidence="8">
        <name>a divalent metal cation</name>
        <dbReference type="ChEBI" id="CHEBI:60240"/>
    </cofactor>
    <text evidence="8">Binds 2 divalent metal cations per subunit.</text>
</comment>
<name>A0A448DXJ8_PSEFL</name>
<dbReference type="GO" id="GO:0006508">
    <property type="term" value="P:proteolysis"/>
    <property type="evidence" value="ECO:0007669"/>
    <property type="project" value="UniProtKB-KW"/>
</dbReference>
<evidence type="ECO:0000256" key="2">
    <source>
        <dbReference type="ARBA" id="ARBA00022438"/>
    </source>
</evidence>
<keyword evidence="2 9" id="KW-0031">Aminopeptidase</keyword>
<feature type="binding site" evidence="8">
    <location>
        <position position="239"/>
    </location>
    <ligand>
        <name>Zn(2+)</name>
        <dbReference type="ChEBI" id="CHEBI:29105"/>
        <label>2</label>
    </ligand>
</feature>
<accession>A0A448DXJ8</accession>
<dbReference type="Pfam" id="PF05343">
    <property type="entry name" value="Peptidase_M42"/>
    <property type="match status" value="1"/>
</dbReference>
<dbReference type="PANTHER" id="PTHR32481:SF0">
    <property type="entry name" value="AMINOPEPTIDASE YPDE-RELATED"/>
    <property type="match status" value="1"/>
</dbReference>
<dbReference type="Gene3D" id="2.40.30.40">
    <property type="entry name" value="Peptidase M42, domain 2"/>
    <property type="match status" value="1"/>
</dbReference>
<dbReference type="InterPro" id="IPR051464">
    <property type="entry name" value="Peptidase_M42_aminopept"/>
</dbReference>
<feature type="active site" description="Proton acceptor" evidence="7">
    <location>
        <position position="238"/>
    </location>
</feature>
<dbReference type="Gene3D" id="3.40.630.10">
    <property type="entry name" value="Zn peptidases"/>
    <property type="match status" value="1"/>
</dbReference>
<evidence type="ECO:0000256" key="6">
    <source>
        <dbReference type="PIRNR" id="PIRNR001123"/>
    </source>
</evidence>
<feature type="binding site" evidence="8">
    <location>
        <position position="261"/>
    </location>
    <ligand>
        <name>Zn(2+)</name>
        <dbReference type="ChEBI" id="CHEBI:29105"/>
        <label>1</label>
    </ligand>
</feature>